<name>A0A8H4PZ96_9HYPO</name>
<reference evidence="2 3" key="1">
    <citation type="journal article" date="2020" name="Genome Biol. Evol.">
        <title>A new high-quality draft genome assembly of the Chinese cordyceps Ophiocordyceps sinensis.</title>
        <authorList>
            <person name="Shu R."/>
            <person name="Zhang J."/>
            <person name="Meng Q."/>
            <person name="Zhang H."/>
            <person name="Zhou G."/>
            <person name="Li M."/>
            <person name="Wu P."/>
            <person name="Zhao Y."/>
            <person name="Chen C."/>
            <person name="Qin Q."/>
        </authorList>
    </citation>
    <scope>NUCLEOTIDE SEQUENCE [LARGE SCALE GENOMIC DNA]</scope>
    <source>
        <strain evidence="2 3">IOZ07</strain>
    </source>
</reference>
<evidence type="ECO:0000313" key="3">
    <source>
        <dbReference type="Proteomes" id="UP000557566"/>
    </source>
</evidence>
<dbReference type="InterPro" id="IPR003789">
    <property type="entry name" value="Asn/Gln_tRNA_amidoTrase-B-like"/>
</dbReference>
<dbReference type="InterPro" id="IPR019004">
    <property type="entry name" value="YqeY/Aim41"/>
</dbReference>
<comment type="similarity">
    <text evidence="1">Belongs to the AIM41 family.</text>
</comment>
<keyword evidence="1" id="KW-0496">Mitochondrion</keyword>
<dbReference type="Proteomes" id="UP000557566">
    <property type="component" value="Unassembled WGS sequence"/>
</dbReference>
<evidence type="ECO:0000313" key="2">
    <source>
        <dbReference type="EMBL" id="KAF4513237.1"/>
    </source>
</evidence>
<sequence>MAQSLRHSLIAGLRSPLPARLVPREATWRYALGAPHLYSTASQDAPPPLFEKLKGDLKSAMRSKDAPRLAVLRAIMSANLNASKTATPIKTDVQLVALMRKIQKAAEEAAAEAKAAGRNDLVEKEDQQIRIMGDYLASSGVESLGEAELKALVQDAIAASQSAGTAAKALVGDAMKRISGALAGKDVDKKQVVALVKELTGQ</sequence>
<protein>
    <recommendedName>
        <fullName evidence="1">Altered inheritance of mitochondria protein 41</fullName>
    </recommendedName>
</protein>
<dbReference type="GO" id="GO:0016884">
    <property type="term" value="F:carbon-nitrogen ligase activity, with glutamine as amido-N-donor"/>
    <property type="evidence" value="ECO:0007669"/>
    <property type="project" value="UniProtKB-UniRule"/>
</dbReference>
<dbReference type="EMBL" id="JAAVMX010000001">
    <property type="protein sequence ID" value="KAF4513237.1"/>
    <property type="molecule type" value="Genomic_DNA"/>
</dbReference>
<dbReference type="OrthoDB" id="538640at2759"/>
<dbReference type="InterPro" id="IPR042184">
    <property type="entry name" value="YqeY/Aim41_N"/>
</dbReference>
<gene>
    <name evidence="1" type="primary">AIM41</name>
    <name evidence="2" type="ORF">G6O67_000535</name>
</gene>
<accession>A0A8H4PZ96</accession>
<dbReference type="PANTHER" id="PTHR28055:SF1">
    <property type="entry name" value="ALTERED INHERITANCE OF MITOCHONDRIA PROTEIN 41, MITOCHONDRIAL"/>
    <property type="match status" value="1"/>
</dbReference>
<dbReference type="AlphaFoldDB" id="A0A8H4PZ96"/>
<dbReference type="PANTHER" id="PTHR28055">
    <property type="entry name" value="ALTERED INHERITANCE OF MITOCHONDRIA PROTEIN 41, MITOCHONDRIAL"/>
    <property type="match status" value="1"/>
</dbReference>
<keyword evidence="3" id="KW-1185">Reference proteome</keyword>
<organism evidence="2 3">
    <name type="scientific">Ophiocordyceps sinensis</name>
    <dbReference type="NCBI Taxonomy" id="72228"/>
    <lineage>
        <taxon>Eukaryota</taxon>
        <taxon>Fungi</taxon>
        <taxon>Dikarya</taxon>
        <taxon>Ascomycota</taxon>
        <taxon>Pezizomycotina</taxon>
        <taxon>Sordariomycetes</taxon>
        <taxon>Hypocreomycetidae</taxon>
        <taxon>Hypocreales</taxon>
        <taxon>Ophiocordycipitaceae</taxon>
        <taxon>Ophiocordyceps</taxon>
    </lineage>
</organism>
<evidence type="ECO:0000256" key="1">
    <source>
        <dbReference type="RuleBase" id="RU365099"/>
    </source>
</evidence>
<dbReference type="SUPFAM" id="SSF89095">
    <property type="entry name" value="GatB/YqeY motif"/>
    <property type="match status" value="1"/>
</dbReference>
<dbReference type="Gene3D" id="1.10.1510.10">
    <property type="entry name" value="Uncharacterised protein YqeY/AIM41 PF09424, N-terminal domain"/>
    <property type="match status" value="1"/>
</dbReference>
<comment type="subcellular location">
    <subcellularLocation>
        <location evidence="1">Mitochondrion</location>
    </subcellularLocation>
</comment>
<comment type="caution">
    <text evidence="2">The sequence shown here is derived from an EMBL/GenBank/DDBJ whole genome shotgun (WGS) entry which is preliminary data.</text>
</comment>
<proteinExistence type="inferred from homology"/>
<dbReference type="Pfam" id="PF09424">
    <property type="entry name" value="YqeY"/>
    <property type="match status" value="1"/>
</dbReference>
<dbReference type="InterPro" id="IPR023168">
    <property type="entry name" value="GatB_Yqey_C_2"/>
</dbReference>
<dbReference type="GO" id="GO:0005739">
    <property type="term" value="C:mitochondrion"/>
    <property type="evidence" value="ECO:0007669"/>
    <property type="project" value="UniProtKB-SubCell"/>
</dbReference>
<dbReference type="Gene3D" id="1.10.10.410">
    <property type="match status" value="1"/>
</dbReference>